<evidence type="ECO:0000256" key="1">
    <source>
        <dbReference type="SAM" id="MobiDB-lite"/>
    </source>
</evidence>
<dbReference type="AlphaFoldDB" id="A0A563EEF2"/>
<sequence length="86" mass="9666">MGTRQDPRETTPASRGRSTPHCLTVDHTQQCRYQRSALCGRSCRRQRPCCVHLRLLPLTYFVIFVGGAITLLTVTADIVNPIRLGQ</sequence>
<keyword evidence="2" id="KW-0812">Transmembrane</keyword>
<keyword evidence="2" id="KW-0472">Membrane</keyword>
<comment type="caution">
    <text evidence="3">The sequence shown here is derived from an EMBL/GenBank/DDBJ whole genome shotgun (WGS) entry which is preliminary data.</text>
</comment>
<gene>
    <name evidence="3" type="ORF">FKR81_43000</name>
</gene>
<protein>
    <submittedName>
        <fullName evidence="3">Uncharacterized protein</fullName>
    </submittedName>
</protein>
<evidence type="ECO:0000313" key="4">
    <source>
        <dbReference type="Proteomes" id="UP000316639"/>
    </source>
</evidence>
<proteinExistence type="predicted"/>
<evidence type="ECO:0000256" key="2">
    <source>
        <dbReference type="SAM" id="Phobius"/>
    </source>
</evidence>
<keyword evidence="2" id="KW-1133">Transmembrane helix</keyword>
<feature type="region of interest" description="Disordered" evidence="1">
    <location>
        <begin position="1"/>
        <end position="21"/>
    </location>
</feature>
<evidence type="ECO:0000313" key="3">
    <source>
        <dbReference type="EMBL" id="TWP42810.1"/>
    </source>
</evidence>
<accession>A0A563EEF2</accession>
<name>A0A563EEF2_9PSEU</name>
<feature type="transmembrane region" description="Helical" evidence="2">
    <location>
        <begin position="55"/>
        <end position="76"/>
    </location>
</feature>
<organism evidence="3 4">
    <name type="scientific">Lentzea tibetensis</name>
    <dbReference type="NCBI Taxonomy" id="2591470"/>
    <lineage>
        <taxon>Bacteria</taxon>
        <taxon>Bacillati</taxon>
        <taxon>Actinomycetota</taxon>
        <taxon>Actinomycetes</taxon>
        <taxon>Pseudonocardiales</taxon>
        <taxon>Pseudonocardiaceae</taxon>
        <taxon>Lentzea</taxon>
    </lineage>
</organism>
<dbReference type="OrthoDB" id="9782003at2"/>
<dbReference type="EMBL" id="VOBR01000086">
    <property type="protein sequence ID" value="TWP42810.1"/>
    <property type="molecule type" value="Genomic_DNA"/>
</dbReference>
<keyword evidence="4" id="KW-1185">Reference proteome</keyword>
<reference evidence="3 4" key="1">
    <citation type="submission" date="2019-07" db="EMBL/GenBank/DDBJ databases">
        <title>Lentzea xizangensis sp. nov., isolated from Qinghai-Tibetan Plateau Soils.</title>
        <authorList>
            <person name="Huang J."/>
        </authorList>
    </citation>
    <scope>NUCLEOTIDE SEQUENCE [LARGE SCALE GENOMIC DNA]</scope>
    <source>
        <strain evidence="3 4">FXJ1.1311</strain>
    </source>
</reference>
<dbReference type="Proteomes" id="UP000316639">
    <property type="component" value="Unassembled WGS sequence"/>
</dbReference>